<dbReference type="Proteomes" id="UP001295684">
    <property type="component" value="Unassembled WGS sequence"/>
</dbReference>
<sequence length="304" mass="36007">MNSTLSNSRLYERESSLFPRILSRSLPCPEVPFYQTEPVQSPKEYVWCAIYQDMPVQEPQIQQEEIYCYNLEDFCLCDKLALQKHSFEVRSLPSPTGIKEISAFGIPSNSANYLGVQQISQTQSQVHLFSQEMQGRNGHLFSPFWVRAQYKSRKDVVYKAIFRRMRKFFTEDFQTTMGKKSIKSRYLQKVKEYCRIRFPNSDNEAVSTIFNCIINSRERLGKIRERDQLLKTKVADLVYMFSERRLKMMEDHPEFFDILLYFLNQPNTVNLISDEGSEEYFQKLRIHLGLLMRSATHRRVFIDM</sequence>
<gene>
    <name evidence="1" type="ORF">ECRASSUSDP1_LOCUS1859</name>
</gene>
<keyword evidence="2" id="KW-1185">Reference proteome</keyword>
<proteinExistence type="predicted"/>
<organism evidence="1 2">
    <name type="scientific">Euplotes crassus</name>
    <dbReference type="NCBI Taxonomy" id="5936"/>
    <lineage>
        <taxon>Eukaryota</taxon>
        <taxon>Sar</taxon>
        <taxon>Alveolata</taxon>
        <taxon>Ciliophora</taxon>
        <taxon>Intramacronucleata</taxon>
        <taxon>Spirotrichea</taxon>
        <taxon>Hypotrichia</taxon>
        <taxon>Euplotida</taxon>
        <taxon>Euplotidae</taxon>
        <taxon>Moneuplotes</taxon>
    </lineage>
</organism>
<comment type="caution">
    <text evidence="1">The sequence shown here is derived from an EMBL/GenBank/DDBJ whole genome shotgun (WGS) entry which is preliminary data.</text>
</comment>
<reference evidence="1" key="1">
    <citation type="submission" date="2023-07" db="EMBL/GenBank/DDBJ databases">
        <authorList>
            <consortium name="AG Swart"/>
            <person name="Singh M."/>
            <person name="Singh A."/>
            <person name="Seah K."/>
            <person name="Emmerich C."/>
        </authorList>
    </citation>
    <scope>NUCLEOTIDE SEQUENCE</scope>
    <source>
        <strain evidence="1">DP1</strain>
    </source>
</reference>
<protein>
    <submittedName>
        <fullName evidence="1">Uncharacterized protein</fullName>
    </submittedName>
</protein>
<dbReference type="AlphaFoldDB" id="A0AAD1X7Q4"/>
<dbReference type="EMBL" id="CAMPGE010001755">
    <property type="protein sequence ID" value="CAI2360555.1"/>
    <property type="molecule type" value="Genomic_DNA"/>
</dbReference>
<name>A0AAD1X7Q4_EUPCR</name>
<accession>A0AAD1X7Q4</accession>
<evidence type="ECO:0000313" key="1">
    <source>
        <dbReference type="EMBL" id="CAI2360555.1"/>
    </source>
</evidence>
<evidence type="ECO:0000313" key="2">
    <source>
        <dbReference type="Proteomes" id="UP001295684"/>
    </source>
</evidence>